<name>A0A6L6U7Z6_9FLAO</name>
<accession>A0A6L6U7Z6</accession>
<dbReference type="Pfam" id="PF10677">
    <property type="entry name" value="DUF2490"/>
    <property type="match status" value="1"/>
</dbReference>
<proteinExistence type="predicted"/>
<dbReference type="Proteomes" id="UP000478208">
    <property type="component" value="Unassembled WGS sequence"/>
</dbReference>
<dbReference type="AlphaFoldDB" id="A0A6L6U7Z6"/>
<evidence type="ECO:0000313" key="1">
    <source>
        <dbReference type="EMBL" id="MUU78393.1"/>
    </source>
</evidence>
<dbReference type="SUPFAM" id="SSF56935">
    <property type="entry name" value="Porins"/>
    <property type="match status" value="1"/>
</dbReference>
<dbReference type="RefSeq" id="WP_157363278.1">
    <property type="nucleotide sequence ID" value="NZ_WOWS01000002.1"/>
</dbReference>
<protein>
    <submittedName>
        <fullName evidence="1">DUF2490 domain-containing protein</fullName>
    </submittedName>
</protein>
<gene>
    <name evidence="1" type="ORF">GN138_08050</name>
</gene>
<sequence>MKIYLFLIIIFLFSLSQIKAQNTKQYQFGSWYEITASTKISDKFGFFGSLTSWNYKLPAENSHLLLAIVGVKYQLNPKTSVGLGYAYGDIDSSFEENDTPNIKEHRILEQLVFNHKLNKIKLSQRFRLEQRFLEYETENLLKHRLRYRFKGKIPINNTLFVSIYDEIHFYLNQFDFQQNRIFGGLGVSLNKNMSAEFGYARHSFKTKSYDRLSVQLNLKFNSRKKQKQ</sequence>
<keyword evidence="2" id="KW-1185">Reference proteome</keyword>
<comment type="caution">
    <text evidence="1">The sequence shown here is derived from an EMBL/GenBank/DDBJ whole genome shotgun (WGS) entry which is preliminary data.</text>
</comment>
<dbReference type="EMBL" id="WOWS01000002">
    <property type="protein sequence ID" value="MUU78393.1"/>
    <property type="molecule type" value="Genomic_DNA"/>
</dbReference>
<organism evidence="1 2">
    <name type="scientific">Winogradskyella endarachnes</name>
    <dbReference type="NCBI Taxonomy" id="2681965"/>
    <lineage>
        <taxon>Bacteria</taxon>
        <taxon>Pseudomonadati</taxon>
        <taxon>Bacteroidota</taxon>
        <taxon>Flavobacteriia</taxon>
        <taxon>Flavobacteriales</taxon>
        <taxon>Flavobacteriaceae</taxon>
        <taxon>Winogradskyella</taxon>
    </lineage>
</organism>
<dbReference type="InterPro" id="IPR019619">
    <property type="entry name" value="DUF2490"/>
</dbReference>
<reference evidence="1 2" key="1">
    <citation type="submission" date="2019-12" db="EMBL/GenBank/DDBJ databases">
        <authorList>
            <person name="Li J."/>
        </authorList>
    </citation>
    <scope>NUCLEOTIDE SEQUENCE [LARGE SCALE GENOMIC DNA]</scope>
    <source>
        <strain evidence="1 2">HL2-2</strain>
    </source>
</reference>
<evidence type="ECO:0000313" key="2">
    <source>
        <dbReference type="Proteomes" id="UP000478208"/>
    </source>
</evidence>